<dbReference type="InterPro" id="IPR032710">
    <property type="entry name" value="NTF2-like_dom_sf"/>
</dbReference>
<protein>
    <recommendedName>
        <fullName evidence="1">DUF4440 domain-containing protein</fullName>
    </recommendedName>
</protein>
<gene>
    <name evidence="2" type="ORF">ISF6_3561</name>
</gene>
<dbReference type="AlphaFoldDB" id="A0A0K8P4R7"/>
<proteinExistence type="predicted"/>
<dbReference type="STRING" id="1547922.ISF6_3561"/>
<accession>A0A0K8P4R7</accession>
<dbReference type="RefSeq" id="WP_054021543.1">
    <property type="nucleotide sequence ID" value="NZ_BBYR01000052.1"/>
</dbReference>
<evidence type="ECO:0000313" key="3">
    <source>
        <dbReference type="Proteomes" id="UP000037660"/>
    </source>
</evidence>
<evidence type="ECO:0000313" key="2">
    <source>
        <dbReference type="EMBL" id="GAP37616.1"/>
    </source>
</evidence>
<keyword evidence="3" id="KW-1185">Reference proteome</keyword>
<dbReference type="Pfam" id="PF14534">
    <property type="entry name" value="DUF4440"/>
    <property type="match status" value="1"/>
</dbReference>
<evidence type="ECO:0000259" key="1">
    <source>
        <dbReference type="Pfam" id="PF14534"/>
    </source>
</evidence>
<dbReference type="OrthoDB" id="8229197at2"/>
<dbReference type="Gene3D" id="3.10.450.50">
    <property type="match status" value="1"/>
</dbReference>
<reference evidence="2 3" key="2">
    <citation type="journal article" date="2016" name="Science">
        <title>A bacterium that degrades and assimilates poly(ethylene terephthalate).</title>
        <authorList>
            <person name="Yoshida S."/>
            <person name="Hiraga K."/>
            <person name="Takehana T."/>
            <person name="Taniguchi I."/>
            <person name="Yamaji H."/>
            <person name="Maeda Y."/>
            <person name="Toyohara K."/>
            <person name="Miyamoto K."/>
            <person name="Kimura Y."/>
            <person name="Oda K."/>
        </authorList>
    </citation>
    <scope>NUCLEOTIDE SEQUENCE [LARGE SCALE GENOMIC DNA]</scope>
    <source>
        <strain evidence="3">NBRC 110686 / TISTR 2288 / 201-F6</strain>
    </source>
</reference>
<reference evidence="3" key="1">
    <citation type="submission" date="2015-07" db="EMBL/GenBank/DDBJ databases">
        <title>Discovery of a poly(ethylene terephthalate assimilation.</title>
        <authorList>
            <person name="Yoshida S."/>
            <person name="Hiraga K."/>
            <person name="Takehana T."/>
            <person name="Taniguchi I."/>
            <person name="Yamaji H."/>
            <person name="Maeda Y."/>
            <person name="Toyohara K."/>
            <person name="Miyamoto K."/>
            <person name="Kimura Y."/>
            <person name="Oda K."/>
        </authorList>
    </citation>
    <scope>NUCLEOTIDE SEQUENCE [LARGE SCALE GENOMIC DNA]</scope>
    <source>
        <strain evidence="3">NBRC 110686 / TISTR 2288 / 201-F6</strain>
    </source>
</reference>
<dbReference type="SUPFAM" id="SSF54427">
    <property type="entry name" value="NTF2-like"/>
    <property type="match status" value="1"/>
</dbReference>
<name>A0A0K8P4R7_PISS1</name>
<sequence length="136" mass="14853">MTPAQQLEALERERIAALVARDLAAVARLHAPDYQLVTPAGRTLGRDRYLALLAEAPFYADWRAGPMQVHVDAGLAALRYRATLVFPSGRAREVWHTDLWRRGPAGWQAWWSQATEIAPADGAAVAAGADEPQRAG</sequence>
<dbReference type="InterPro" id="IPR027843">
    <property type="entry name" value="DUF4440"/>
</dbReference>
<feature type="domain" description="DUF4440" evidence="1">
    <location>
        <begin position="7"/>
        <end position="108"/>
    </location>
</feature>
<dbReference type="EMBL" id="BBYR01000052">
    <property type="protein sequence ID" value="GAP37616.1"/>
    <property type="molecule type" value="Genomic_DNA"/>
</dbReference>
<comment type="caution">
    <text evidence="2">The sequence shown here is derived from an EMBL/GenBank/DDBJ whole genome shotgun (WGS) entry which is preliminary data.</text>
</comment>
<organism evidence="2 3">
    <name type="scientific">Piscinibacter sakaiensis</name>
    <name type="common">Ideonella sakaiensis</name>
    <dbReference type="NCBI Taxonomy" id="1547922"/>
    <lineage>
        <taxon>Bacteria</taxon>
        <taxon>Pseudomonadati</taxon>
        <taxon>Pseudomonadota</taxon>
        <taxon>Betaproteobacteria</taxon>
        <taxon>Burkholderiales</taxon>
        <taxon>Sphaerotilaceae</taxon>
        <taxon>Piscinibacter</taxon>
    </lineage>
</organism>
<dbReference type="Proteomes" id="UP000037660">
    <property type="component" value="Unassembled WGS sequence"/>
</dbReference>